<dbReference type="Pfam" id="PF04519">
    <property type="entry name" value="Bactofilin"/>
    <property type="match status" value="1"/>
</dbReference>
<keyword evidence="4" id="KW-1185">Reference proteome</keyword>
<dbReference type="PANTHER" id="PTHR35024:SF4">
    <property type="entry name" value="POLYMER-FORMING CYTOSKELETAL PROTEIN"/>
    <property type="match status" value="1"/>
</dbReference>
<comment type="similarity">
    <text evidence="1">Belongs to the bactofilin family.</text>
</comment>
<evidence type="ECO:0000256" key="1">
    <source>
        <dbReference type="ARBA" id="ARBA00044755"/>
    </source>
</evidence>
<evidence type="ECO:0000313" key="4">
    <source>
        <dbReference type="Proteomes" id="UP000183002"/>
    </source>
</evidence>
<dbReference type="InterPro" id="IPR007607">
    <property type="entry name" value="BacA/B"/>
</dbReference>
<protein>
    <submittedName>
        <fullName evidence="3">Protein CcmA, bactofilin family</fullName>
    </submittedName>
</protein>
<feature type="region of interest" description="Disordered" evidence="2">
    <location>
        <begin position="1"/>
        <end position="38"/>
    </location>
</feature>
<evidence type="ECO:0000313" key="3">
    <source>
        <dbReference type="EMBL" id="SEM85237.1"/>
    </source>
</evidence>
<organism evidence="3 4">
    <name type="scientific">Pseudorhodobacter antarcticus</name>
    <dbReference type="NCBI Taxonomy" id="1077947"/>
    <lineage>
        <taxon>Bacteria</taxon>
        <taxon>Pseudomonadati</taxon>
        <taxon>Pseudomonadota</taxon>
        <taxon>Alphaproteobacteria</taxon>
        <taxon>Rhodobacterales</taxon>
        <taxon>Paracoccaceae</taxon>
        <taxon>Pseudorhodobacter</taxon>
    </lineage>
</organism>
<accession>A0A1H8BTP0</accession>
<sequence>MFSKSKINEPGPKAEAEKTPAPAATARTGMEFTSSAPKAKPAASLLSSDLTITGNLRTTGDIQVEGTVEGDIRAHLLTVGETATIRGEVVADDIVVNGRVIGRVRGLKVRLTSTARVEGDIIHKSIAIESGAHFEGSVQRQDDPLATGRMATPAAAAASPSPQQPAPAPKPPTAQNN</sequence>
<gene>
    <name evidence="3" type="ORF">SAMN05216227_1003113</name>
</gene>
<dbReference type="PANTHER" id="PTHR35024">
    <property type="entry name" value="HYPOTHETICAL CYTOSOLIC PROTEIN"/>
    <property type="match status" value="1"/>
</dbReference>
<feature type="compositionally biased region" description="Low complexity" evidence="2">
    <location>
        <begin position="151"/>
        <end position="161"/>
    </location>
</feature>
<dbReference type="Proteomes" id="UP000183002">
    <property type="component" value="Unassembled WGS sequence"/>
</dbReference>
<reference evidence="3 4" key="1">
    <citation type="submission" date="2016-10" db="EMBL/GenBank/DDBJ databases">
        <authorList>
            <person name="de Groot N.N."/>
        </authorList>
    </citation>
    <scope>NUCLEOTIDE SEQUENCE [LARGE SCALE GENOMIC DNA]</scope>
    <source>
        <strain evidence="3 4">CGMCC 1.10836</strain>
    </source>
</reference>
<dbReference type="STRING" id="1077947.SAMN05216227_1003113"/>
<dbReference type="RefSeq" id="WP_050520199.1">
    <property type="nucleotide sequence ID" value="NZ_FOCO01000003.1"/>
</dbReference>
<feature type="region of interest" description="Disordered" evidence="2">
    <location>
        <begin position="133"/>
        <end position="177"/>
    </location>
</feature>
<name>A0A1H8BTP0_9RHOB</name>
<feature type="compositionally biased region" description="Pro residues" evidence="2">
    <location>
        <begin position="162"/>
        <end position="177"/>
    </location>
</feature>
<dbReference type="OrthoDB" id="5738271at2"/>
<dbReference type="EMBL" id="FOCO01000003">
    <property type="protein sequence ID" value="SEM85237.1"/>
    <property type="molecule type" value="Genomic_DNA"/>
</dbReference>
<evidence type="ECO:0000256" key="2">
    <source>
        <dbReference type="SAM" id="MobiDB-lite"/>
    </source>
</evidence>
<dbReference type="AlphaFoldDB" id="A0A1H8BTP0"/>
<proteinExistence type="inferred from homology"/>